<proteinExistence type="predicted"/>
<dbReference type="Pfam" id="PF07727">
    <property type="entry name" value="RVT_2"/>
    <property type="match status" value="2"/>
</dbReference>
<comment type="caution">
    <text evidence="3">The sequence shown here is derived from an EMBL/GenBank/DDBJ whole genome shotgun (WGS) entry which is preliminary data.</text>
</comment>
<dbReference type="Proteomes" id="UP001151760">
    <property type="component" value="Unassembled WGS sequence"/>
</dbReference>
<reference evidence="3" key="1">
    <citation type="journal article" date="2022" name="Int. J. Mol. Sci.">
        <title>Draft Genome of Tanacetum Coccineum: Genomic Comparison of Closely Related Tanacetum-Family Plants.</title>
        <authorList>
            <person name="Yamashiro T."/>
            <person name="Shiraishi A."/>
            <person name="Nakayama K."/>
            <person name="Satake H."/>
        </authorList>
    </citation>
    <scope>NUCLEOTIDE SEQUENCE</scope>
</reference>
<evidence type="ECO:0000259" key="2">
    <source>
        <dbReference type="Pfam" id="PF07727"/>
    </source>
</evidence>
<protein>
    <submittedName>
        <fullName evidence="3">Retrovirus-related pol polyprotein from transposon TNT 1-94</fullName>
    </submittedName>
</protein>
<keyword evidence="4" id="KW-1185">Reference proteome</keyword>
<evidence type="ECO:0000313" key="4">
    <source>
        <dbReference type="Proteomes" id="UP001151760"/>
    </source>
</evidence>
<sequence>MIGPLMRYSEKGYLTSTIFMVFNTRIQQIKETYHVIFDESIEAIRFINTLVDEIGIDYSTRYPLDEFLQEDDPSRQYQIDYDISYYIIPHGRSLTELTQEKHVPQVIAPNEQSNPQIEDVEGPPDPSNTEETQENQNEQINHQLIEETLGNNTETSVPITESLVPEVIQSHQVSTSSYHSPQDRWSKDQHIDLVNIISDPGEGMLTRSMVAKLTAASASECLFVDFLSEIEPKKTLVPLPYGKTTIGSKWVFRNKKDEHGIVTRNKARLVIQGYSQEEGIDYDETFAPVARMEAIMIFLAFATYMNFTVFQMNVKSAFLNGKLKEEVYVKQPPGFESSEFPNYFEKLMTKKFEMSMMGELTYFLGLQIKQDDKGISIFQEQYTKNLLKKYEISDSSSVKNPMVPLNNLGHDLAGKPVNDTLYRGMIGSLMYMKGTPSLGLYYPKCLGFDLKGYSDSDYAGCNMDRKSTSAKAEYVVAIGCCAYILWMKSQLSDYDIHYKMVPIFCDNTNAIAISNNLVLHSRTNHIDIIYHFIRDHILKGDIELHFIPTEYQLADIFTKPLDKPTFTRLKAELGMLNID</sequence>
<feature type="region of interest" description="Disordered" evidence="1">
    <location>
        <begin position="108"/>
        <end position="137"/>
    </location>
</feature>
<dbReference type="PANTHER" id="PTHR11439:SF495">
    <property type="entry name" value="REVERSE TRANSCRIPTASE, RNA-DEPENDENT DNA POLYMERASE-RELATED"/>
    <property type="match status" value="1"/>
</dbReference>
<evidence type="ECO:0000313" key="3">
    <source>
        <dbReference type="EMBL" id="GJT57222.1"/>
    </source>
</evidence>
<feature type="domain" description="Reverse transcriptase Ty1/copia-type" evidence="2">
    <location>
        <begin position="235"/>
        <end position="339"/>
    </location>
</feature>
<accession>A0ABQ5F3B3</accession>
<feature type="domain" description="Reverse transcriptase Ty1/copia-type" evidence="2">
    <location>
        <begin position="343"/>
        <end position="403"/>
    </location>
</feature>
<dbReference type="PANTHER" id="PTHR11439">
    <property type="entry name" value="GAG-POL-RELATED RETROTRANSPOSON"/>
    <property type="match status" value="1"/>
</dbReference>
<reference evidence="3" key="2">
    <citation type="submission" date="2022-01" db="EMBL/GenBank/DDBJ databases">
        <authorList>
            <person name="Yamashiro T."/>
            <person name="Shiraishi A."/>
            <person name="Satake H."/>
            <person name="Nakayama K."/>
        </authorList>
    </citation>
    <scope>NUCLEOTIDE SEQUENCE</scope>
</reference>
<dbReference type="EMBL" id="BQNB010016912">
    <property type="protein sequence ID" value="GJT57222.1"/>
    <property type="molecule type" value="Genomic_DNA"/>
</dbReference>
<dbReference type="CDD" id="cd09272">
    <property type="entry name" value="RNase_HI_RT_Ty1"/>
    <property type="match status" value="1"/>
</dbReference>
<organism evidence="3 4">
    <name type="scientific">Tanacetum coccineum</name>
    <dbReference type="NCBI Taxonomy" id="301880"/>
    <lineage>
        <taxon>Eukaryota</taxon>
        <taxon>Viridiplantae</taxon>
        <taxon>Streptophyta</taxon>
        <taxon>Embryophyta</taxon>
        <taxon>Tracheophyta</taxon>
        <taxon>Spermatophyta</taxon>
        <taxon>Magnoliopsida</taxon>
        <taxon>eudicotyledons</taxon>
        <taxon>Gunneridae</taxon>
        <taxon>Pentapetalae</taxon>
        <taxon>asterids</taxon>
        <taxon>campanulids</taxon>
        <taxon>Asterales</taxon>
        <taxon>Asteraceae</taxon>
        <taxon>Asteroideae</taxon>
        <taxon>Anthemideae</taxon>
        <taxon>Anthemidinae</taxon>
        <taxon>Tanacetum</taxon>
    </lineage>
</organism>
<evidence type="ECO:0000256" key="1">
    <source>
        <dbReference type="SAM" id="MobiDB-lite"/>
    </source>
</evidence>
<gene>
    <name evidence="3" type="ORF">Tco_0992276</name>
</gene>
<name>A0ABQ5F3B3_9ASTR</name>
<dbReference type="InterPro" id="IPR013103">
    <property type="entry name" value="RVT_2"/>
</dbReference>